<comment type="caution">
    <text evidence="2">The sequence shown here is derived from an EMBL/GenBank/DDBJ whole genome shotgun (WGS) entry which is preliminary data.</text>
</comment>
<dbReference type="PANTHER" id="PTHR35450:SF2">
    <property type="entry name" value="REVERSE TRANSCRIPTASE DOMAIN-CONTAINING PROTEIN"/>
    <property type="match status" value="1"/>
</dbReference>
<dbReference type="GO" id="GO:0003677">
    <property type="term" value="F:DNA binding"/>
    <property type="evidence" value="ECO:0007669"/>
    <property type="project" value="UniProtKB-KW"/>
</dbReference>
<dbReference type="AlphaFoldDB" id="A0AAD3QZJ6"/>
<name>A0AAD3QZJ6_LATJO</name>
<dbReference type="EMBL" id="BRZM01003569">
    <property type="protein sequence ID" value="GLD50507.1"/>
    <property type="molecule type" value="Genomic_DNA"/>
</dbReference>
<evidence type="ECO:0000259" key="1">
    <source>
        <dbReference type="Pfam" id="PF00078"/>
    </source>
</evidence>
<protein>
    <submittedName>
        <fullName evidence="2">Homeobox protein CDX-1-like protein</fullName>
    </submittedName>
</protein>
<evidence type="ECO:0000313" key="2">
    <source>
        <dbReference type="EMBL" id="GLD50507.1"/>
    </source>
</evidence>
<keyword evidence="2" id="KW-0371">Homeobox</keyword>
<feature type="domain" description="Reverse transcriptase" evidence="1">
    <location>
        <begin position="5"/>
        <end position="106"/>
    </location>
</feature>
<reference evidence="2" key="1">
    <citation type="submission" date="2022-08" db="EMBL/GenBank/DDBJ databases">
        <title>Genome sequencing of akame (Lates japonicus).</title>
        <authorList>
            <person name="Hashiguchi Y."/>
            <person name="Takahashi H."/>
        </authorList>
    </citation>
    <scope>NUCLEOTIDE SEQUENCE</scope>
    <source>
        <strain evidence="2">Kochi</strain>
    </source>
</reference>
<keyword evidence="3" id="KW-1185">Reference proteome</keyword>
<proteinExistence type="predicted"/>
<dbReference type="Proteomes" id="UP001279410">
    <property type="component" value="Unassembled WGS sequence"/>
</dbReference>
<sequence>MGLWKTTLEANSKHTAQVTINCSIYQGDALSLLLFCIDLNTLSQIITKSGYRYRFQSGVSISHLLYMDDIKQYSRNKQETDSQIHNTRIYSNDIEMSVRLDKCSRMEVSKRGIMV</sequence>
<keyword evidence="2" id="KW-0238">DNA-binding</keyword>
<dbReference type="Pfam" id="PF00078">
    <property type="entry name" value="RVT_1"/>
    <property type="match status" value="1"/>
</dbReference>
<gene>
    <name evidence="2" type="ORF">AKAME5_002799000</name>
</gene>
<accession>A0AAD3QZJ6</accession>
<evidence type="ECO:0000313" key="3">
    <source>
        <dbReference type="Proteomes" id="UP001279410"/>
    </source>
</evidence>
<dbReference type="InterPro" id="IPR000477">
    <property type="entry name" value="RT_dom"/>
</dbReference>
<organism evidence="2 3">
    <name type="scientific">Lates japonicus</name>
    <name type="common">Japanese lates</name>
    <dbReference type="NCBI Taxonomy" id="270547"/>
    <lineage>
        <taxon>Eukaryota</taxon>
        <taxon>Metazoa</taxon>
        <taxon>Chordata</taxon>
        <taxon>Craniata</taxon>
        <taxon>Vertebrata</taxon>
        <taxon>Euteleostomi</taxon>
        <taxon>Actinopterygii</taxon>
        <taxon>Neopterygii</taxon>
        <taxon>Teleostei</taxon>
        <taxon>Neoteleostei</taxon>
        <taxon>Acanthomorphata</taxon>
        <taxon>Carangaria</taxon>
        <taxon>Carangaria incertae sedis</taxon>
        <taxon>Centropomidae</taxon>
        <taxon>Lates</taxon>
    </lineage>
</organism>
<dbReference type="PANTHER" id="PTHR35450">
    <property type="entry name" value="REVERSE TRANSCRIPTASE DOMAIN-CONTAINING PROTEIN"/>
    <property type="match status" value="1"/>
</dbReference>